<dbReference type="PROSITE" id="PS51194">
    <property type="entry name" value="HELICASE_CTER"/>
    <property type="match status" value="1"/>
</dbReference>
<accession>A0A2T5LPA4</accession>
<dbReference type="GO" id="GO:0005524">
    <property type="term" value="F:ATP binding"/>
    <property type="evidence" value="ECO:0007669"/>
    <property type="project" value="UniProtKB-KW"/>
</dbReference>
<keyword evidence="7" id="KW-0347">Helicase</keyword>
<dbReference type="SMART" id="SM00490">
    <property type="entry name" value="HELICc"/>
    <property type="match status" value="1"/>
</dbReference>
<dbReference type="InterPro" id="IPR027417">
    <property type="entry name" value="P-loop_NTPase"/>
</dbReference>
<comment type="catalytic activity">
    <reaction evidence="12">
        <text>Couples ATP hydrolysis with the unwinding of duplex DNA by translocating in the 3'-5' direction.</text>
        <dbReference type="EC" id="5.6.2.4"/>
    </reaction>
</comment>
<feature type="domain" description="Helicase C-terminal" evidence="17">
    <location>
        <begin position="458"/>
        <end position="646"/>
    </location>
</feature>
<feature type="region of interest" description="Disordered" evidence="15">
    <location>
        <begin position="1"/>
        <end position="36"/>
    </location>
</feature>
<dbReference type="InterPro" id="IPR036390">
    <property type="entry name" value="WH_DNA-bd_sf"/>
</dbReference>
<feature type="compositionally biased region" description="Polar residues" evidence="15">
    <location>
        <begin position="122"/>
        <end position="138"/>
    </location>
</feature>
<evidence type="ECO:0000256" key="14">
    <source>
        <dbReference type="ARBA" id="ARBA00048988"/>
    </source>
</evidence>
<dbReference type="GO" id="GO:0043138">
    <property type="term" value="F:3'-5' DNA helicase activity"/>
    <property type="evidence" value="ECO:0007669"/>
    <property type="project" value="UniProtKB-EC"/>
</dbReference>
<dbReference type="OrthoDB" id="5575at2759"/>
<dbReference type="RefSeq" id="XP_040749498.1">
    <property type="nucleotide sequence ID" value="XM_040900954.1"/>
</dbReference>
<dbReference type="Pfam" id="PF00270">
    <property type="entry name" value="DEAD"/>
    <property type="match status" value="1"/>
</dbReference>
<dbReference type="PANTHER" id="PTHR47835">
    <property type="entry name" value="HFM1, ATP DEPENDENT DNA HELICASE HOMOLOG"/>
    <property type="match status" value="1"/>
</dbReference>
<dbReference type="SUPFAM" id="SSF46785">
    <property type="entry name" value="Winged helix' DNA-binding domain"/>
    <property type="match status" value="1"/>
</dbReference>
<dbReference type="FunFam" id="1.10.10.10:FF:000012">
    <property type="entry name" value="U5 small nuclear ribonucleoprotein helicase"/>
    <property type="match status" value="1"/>
</dbReference>
<keyword evidence="9" id="KW-0067">ATP-binding</keyword>
<keyword evidence="3" id="KW-0479">Metal-binding</keyword>
<evidence type="ECO:0000313" key="18">
    <source>
        <dbReference type="EMBL" id="PTU18106.1"/>
    </source>
</evidence>
<comment type="similarity">
    <text evidence="2">Belongs to the helicase family. SKI2 subfamily.</text>
</comment>
<feature type="domain" description="Helicase ATP-binding" evidence="16">
    <location>
        <begin position="244"/>
        <end position="418"/>
    </location>
</feature>
<evidence type="ECO:0000256" key="11">
    <source>
        <dbReference type="ARBA" id="ARBA00023254"/>
    </source>
</evidence>
<dbReference type="InterPro" id="IPR057842">
    <property type="entry name" value="WH_MER3"/>
</dbReference>
<dbReference type="CDD" id="cd18795">
    <property type="entry name" value="SF2_C_Ski2"/>
    <property type="match status" value="1"/>
</dbReference>
<evidence type="ECO:0000313" key="19">
    <source>
        <dbReference type="Proteomes" id="UP000244073"/>
    </source>
</evidence>
<feature type="region of interest" description="Disordered" evidence="15">
    <location>
        <begin position="98"/>
        <end position="139"/>
    </location>
</feature>
<comment type="caution">
    <text evidence="18">The sequence shown here is derived from an EMBL/GenBank/DDBJ whole genome shotgun (WGS) entry which is preliminary data.</text>
</comment>
<dbReference type="FunFam" id="1.10.3380.10:FF:000012">
    <property type="entry name" value="DEAD/DEAH box DNA helicase"/>
    <property type="match status" value="1"/>
</dbReference>
<keyword evidence="4" id="KW-0547">Nucleotide-binding</keyword>
<reference evidence="18 19" key="1">
    <citation type="journal article" date="2018" name="Proc. Natl. Acad. Sci. U.S.A.">
        <title>Linking secondary metabolites to gene clusters through genome sequencing of six diverse Aspergillus species.</title>
        <authorList>
            <person name="Kaerboelling I."/>
            <person name="Vesth T.C."/>
            <person name="Frisvad J.C."/>
            <person name="Nybo J.L."/>
            <person name="Theobald S."/>
            <person name="Kuo A."/>
            <person name="Bowyer P."/>
            <person name="Matsuda Y."/>
            <person name="Mondo S."/>
            <person name="Lyhne E.K."/>
            <person name="Kogle M.E."/>
            <person name="Clum A."/>
            <person name="Lipzen A."/>
            <person name="Salamov A."/>
            <person name="Ngan C.Y."/>
            <person name="Daum C."/>
            <person name="Chiniquy J."/>
            <person name="Barry K."/>
            <person name="LaButti K."/>
            <person name="Haridas S."/>
            <person name="Simmons B.A."/>
            <person name="Magnuson J.K."/>
            <person name="Mortensen U.H."/>
            <person name="Larsen T.O."/>
            <person name="Grigoriev I.V."/>
            <person name="Baker S.E."/>
            <person name="Andersen M.R."/>
        </authorList>
    </citation>
    <scope>NUCLEOTIDE SEQUENCE [LARGE SCALE GENOMIC DNA]</scope>
    <source>
        <strain evidence="18 19">IBT 24754</strain>
    </source>
</reference>
<evidence type="ECO:0000256" key="9">
    <source>
        <dbReference type="ARBA" id="ARBA00022840"/>
    </source>
</evidence>
<feature type="compositionally biased region" description="Basic and acidic residues" evidence="15">
    <location>
        <begin position="109"/>
        <end position="121"/>
    </location>
</feature>
<organism evidence="18 19">
    <name type="scientific">Aspergillus ochraceoroseus IBT 24754</name>
    <dbReference type="NCBI Taxonomy" id="1392256"/>
    <lineage>
        <taxon>Eukaryota</taxon>
        <taxon>Fungi</taxon>
        <taxon>Dikarya</taxon>
        <taxon>Ascomycota</taxon>
        <taxon>Pezizomycotina</taxon>
        <taxon>Eurotiomycetes</taxon>
        <taxon>Eurotiomycetidae</taxon>
        <taxon>Eurotiales</taxon>
        <taxon>Aspergillaceae</taxon>
        <taxon>Aspergillus</taxon>
        <taxon>Aspergillus subgen. Nidulantes</taxon>
    </lineage>
</organism>
<dbReference type="InterPro" id="IPR014001">
    <property type="entry name" value="Helicase_ATP-bd"/>
</dbReference>
<dbReference type="InterPro" id="IPR004179">
    <property type="entry name" value="Sec63-dom"/>
</dbReference>
<dbReference type="Gene3D" id="3.40.50.300">
    <property type="entry name" value="P-loop containing nucleotide triphosphate hydrolases"/>
    <property type="match status" value="2"/>
</dbReference>
<dbReference type="Pfam" id="PF02889">
    <property type="entry name" value="Sec63"/>
    <property type="match status" value="1"/>
</dbReference>
<dbReference type="PANTHER" id="PTHR47835:SF3">
    <property type="entry name" value="HELICASE FOR MEIOSIS 1"/>
    <property type="match status" value="1"/>
</dbReference>
<evidence type="ECO:0000256" key="2">
    <source>
        <dbReference type="ARBA" id="ARBA00010140"/>
    </source>
</evidence>
<evidence type="ECO:0000256" key="1">
    <source>
        <dbReference type="ARBA" id="ARBA00001947"/>
    </source>
</evidence>
<evidence type="ECO:0000256" key="13">
    <source>
        <dbReference type="ARBA" id="ARBA00034808"/>
    </source>
</evidence>
<dbReference type="GO" id="GO:0016787">
    <property type="term" value="F:hydrolase activity"/>
    <property type="evidence" value="ECO:0007669"/>
    <property type="project" value="UniProtKB-KW"/>
</dbReference>
<dbReference type="FunFam" id="3.40.50.300:FF:001076">
    <property type="entry name" value="ATP-dependent DNA helicase MER3"/>
    <property type="match status" value="1"/>
</dbReference>
<dbReference type="EMBL" id="MSFN02000008">
    <property type="protein sequence ID" value="PTU18106.1"/>
    <property type="molecule type" value="Genomic_DNA"/>
</dbReference>
<sequence length="1326" mass="148114">MRREMNRPFCTPRHGRGLSFKRRTNGQFPTSGQPQSSRIIDQKLIDGAQTPPALDTSQKQKFQLFYPDSGFIPAGEDGYNDDLQLDAFDLELLAHTDEPSGSIQSSSNTDHHSTYHQRQEHPPTQATLHRTLGSSSSDVDIGDASSALTRLQNGRAAAPFRDQDITTRRSHQDSQFRFTGLGTPHSYDNPDISSTMSSGKNTVFQNLPVSSRGIVLVSLRELPDNYRSLFHFPVFNAVQSKCFQSVYRSDDNLVLAAPTGSGKTVVMELAICRLLNNLKDERFKVIYQAPTKSLCSERFRDWNRKFHALGLQCAELTGDTDQTQLRHVQNSQIIVTTPEKWDSMTRKWKDHARLMQLVKLFLIDEVHTLKEARGATLEAVVSRMKSIGSTVRFIALSATIPNSEDIATWLGRNSTNQHVPAQREHFDEEFRPVKLQKVVYGYQSHSNDFAFDKMCNSKLLDIITTHSCRKPIMIFCCTRNSAVATAKELARLWSISNPPARLWKGLNKPMEVKNLDLKTTVSAGVGFHHAGLDAADRHQVENGFLGGQISIICCTSTLAVGVNLPCHLVIIKNTVGWQDGCCQEYSDLEIMQMLGRAGRPQFDDSATAVILTRKERVSHYEKLVSGSESLESCLHLNLIDHLNAEIGLGTVTDIESAIRWLAGTFLFVRLRRNPTHYQLREGANQDDEDEMLRQICQKDIKLLQECGLVTLEGLRSTPFGDAMARYYVRFKTMQSFLALNKQAGIAQILSAISEAEEFHNARLKVGEKTLYKEINRSPDISIPIKVDIALPAHKVSLLIQSELGAVEFPDGEQFQKYKFAFQQDKNFVFSHVNRLIRCIIDCQVHLQDSVTAMNALELARSLAAKVWDRSPLQIKQIEQVGVVAVRKLAANGITSIETLEETEPHQIDMILSRNPPFGVKLRGRLADFPKLRVSVKMTGKDVRPGPIAKIRFKAEIGFINEKCPKFFQRRPVHVCFLAEISDGYLIDFRRISVSGIQNSHEILLIAELKSPTQFVTCHVMCDEIAGTLRSAVLKPELPPSSFPGNHGKSLIKMADQEETISKETCVVKSTGTNNVDSFDSDDALFGEFLEAVVRKFSENERNKDSLTVSTSTESLLQDSTVPGLSRMASQKGNTVDSSSDYGSDGLSDIPSLSTLFFGVIGDSMKTDSQQAPDTPAVIQNRPVPAEPWLECDIMLSPVHSPLMEPLRKENTIPETSLIDLTYPEPQHVVADLLVEGHPENPCGWQKRKNSLVDDSRSYTKKLKYDGDSQVDSFPLGKTDNPGAGFKYNAVESRGLFEISGISSVSTDWEGIDPDLLNEFKDIVDFF</sequence>
<dbReference type="GO" id="GO:0003676">
    <property type="term" value="F:nucleic acid binding"/>
    <property type="evidence" value="ECO:0007669"/>
    <property type="project" value="InterPro"/>
</dbReference>
<dbReference type="PROSITE" id="PS51192">
    <property type="entry name" value="HELICASE_ATP_BIND_1"/>
    <property type="match status" value="1"/>
</dbReference>
<dbReference type="Proteomes" id="UP000244073">
    <property type="component" value="Unassembled WGS sequence"/>
</dbReference>
<feature type="compositionally biased region" description="Polar residues" evidence="15">
    <location>
        <begin position="25"/>
        <end position="36"/>
    </location>
</feature>
<feature type="compositionally biased region" description="Basic residues" evidence="15">
    <location>
        <begin position="13"/>
        <end position="24"/>
    </location>
</feature>
<evidence type="ECO:0000259" key="16">
    <source>
        <dbReference type="PROSITE" id="PS51192"/>
    </source>
</evidence>
<evidence type="ECO:0000259" key="17">
    <source>
        <dbReference type="PROSITE" id="PS51194"/>
    </source>
</evidence>
<feature type="compositionally biased region" description="Polar residues" evidence="15">
    <location>
        <begin position="1117"/>
        <end position="1135"/>
    </location>
</feature>
<evidence type="ECO:0000256" key="7">
    <source>
        <dbReference type="ARBA" id="ARBA00022806"/>
    </source>
</evidence>
<evidence type="ECO:0000256" key="10">
    <source>
        <dbReference type="ARBA" id="ARBA00023235"/>
    </source>
</evidence>
<dbReference type="SMART" id="SM00487">
    <property type="entry name" value="DEXDc"/>
    <property type="match status" value="1"/>
</dbReference>
<evidence type="ECO:0000256" key="8">
    <source>
        <dbReference type="ARBA" id="ARBA00022833"/>
    </source>
</evidence>
<evidence type="ECO:0000256" key="5">
    <source>
        <dbReference type="ARBA" id="ARBA00022771"/>
    </source>
</evidence>
<dbReference type="EC" id="5.6.2.4" evidence="13"/>
<evidence type="ECO:0000256" key="15">
    <source>
        <dbReference type="SAM" id="MobiDB-lite"/>
    </source>
</evidence>
<proteinExistence type="inferred from homology"/>
<protein>
    <recommendedName>
        <fullName evidence="13">DNA 3'-5' helicase</fullName>
        <ecNumber evidence="13">5.6.2.4</ecNumber>
    </recommendedName>
</protein>
<dbReference type="InterPro" id="IPR001650">
    <property type="entry name" value="Helicase_C-like"/>
</dbReference>
<keyword evidence="11" id="KW-0469">Meiosis</keyword>
<dbReference type="SMART" id="SM00973">
    <property type="entry name" value="Sec63"/>
    <property type="match status" value="1"/>
</dbReference>
<keyword evidence="5" id="KW-0863">Zinc-finger</keyword>
<keyword evidence="10" id="KW-0413">Isomerase</keyword>
<dbReference type="InterPro" id="IPR011545">
    <property type="entry name" value="DEAD/DEAH_box_helicase_dom"/>
</dbReference>
<dbReference type="Gene3D" id="1.10.10.10">
    <property type="entry name" value="Winged helix-like DNA-binding domain superfamily/Winged helix DNA-binding domain"/>
    <property type="match status" value="1"/>
</dbReference>
<evidence type="ECO:0000256" key="6">
    <source>
        <dbReference type="ARBA" id="ARBA00022801"/>
    </source>
</evidence>
<comment type="catalytic activity">
    <reaction evidence="14">
        <text>ATP + H2O = ADP + phosphate + H(+)</text>
        <dbReference type="Rhea" id="RHEA:13065"/>
        <dbReference type="ChEBI" id="CHEBI:15377"/>
        <dbReference type="ChEBI" id="CHEBI:15378"/>
        <dbReference type="ChEBI" id="CHEBI:30616"/>
        <dbReference type="ChEBI" id="CHEBI:43474"/>
        <dbReference type="ChEBI" id="CHEBI:456216"/>
        <dbReference type="EC" id="5.6.2.4"/>
    </reaction>
</comment>
<gene>
    <name evidence="18" type="ORF">P175DRAFT_0560004</name>
</gene>
<dbReference type="GO" id="GO:0008270">
    <property type="term" value="F:zinc ion binding"/>
    <property type="evidence" value="ECO:0007669"/>
    <property type="project" value="UniProtKB-KW"/>
</dbReference>
<evidence type="ECO:0000256" key="12">
    <source>
        <dbReference type="ARBA" id="ARBA00034617"/>
    </source>
</evidence>
<evidence type="ECO:0000256" key="4">
    <source>
        <dbReference type="ARBA" id="ARBA00022741"/>
    </source>
</evidence>
<evidence type="ECO:0000256" key="3">
    <source>
        <dbReference type="ARBA" id="ARBA00022723"/>
    </source>
</evidence>
<name>A0A2T5LPA4_9EURO</name>
<dbReference type="SUPFAM" id="SSF158702">
    <property type="entry name" value="Sec63 N-terminal domain-like"/>
    <property type="match status" value="1"/>
</dbReference>
<dbReference type="GO" id="GO:0007131">
    <property type="term" value="P:reciprocal meiotic recombination"/>
    <property type="evidence" value="ECO:0007669"/>
    <property type="project" value="UniProtKB-ARBA"/>
</dbReference>
<dbReference type="SUPFAM" id="SSF52540">
    <property type="entry name" value="P-loop containing nucleoside triphosphate hydrolases"/>
    <property type="match status" value="1"/>
</dbReference>
<dbReference type="Pfam" id="PF00271">
    <property type="entry name" value="Helicase_C"/>
    <property type="match status" value="1"/>
</dbReference>
<dbReference type="Gene3D" id="1.10.3380.10">
    <property type="entry name" value="Sec63 N-terminal domain-like domain"/>
    <property type="match status" value="1"/>
</dbReference>
<feature type="compositionally biased region" description="Low complexity" evidence="15">
    <location>
        <begin position="1105"/>
        <end position="1116"/>
    </location>
</feature>
<dbReference type="InterPro" id="IPR036388">
    <property type="entry name" value="WH-like_DNA-bd_sf"/>
</dbReference>
<dbReference type="InterPro" id="IPR052247">
    <property type="entry name" value="Meiotic_Crossover_Helicase"/>
</dbReference>
<dbReference type="FunFam" id="3.40.50.300:FF:000950">
    <property type="entry name" value="probable ATP-dependent DNA helicase HFM1"/>
    <property type="match status" value="1"/>
</dbReference>
<dbReference type="Pfam" id="PF23445">
    <property type="entry name" value="WHD_SNRNP200"/>
    <property type="match status" value="1"/>
</dbReference>
<feature type="region of interest" description="Disordered" evidence="15">
    <location>
        <begin position="1100"/>
        <end position="1142"/>
    </location>
</feature>
<comment type="cofactor">
    <cofactor evidence="1">
        <name>Zn(2+)</name>
        <dbReference type="ChEBI" id="CHEBI:29105"/>
    </cofactor>
</comment>
<dbReference type="GeneID" id="63817838"/>
<keyword evidence="8" id="KW-0862">Zinc</keyword>
<dbReference type="VEuPathDB" id="FungiDB:P175DRAFT_0560004"/>
<feature type="compositionally biased region" description="Polar residues" evidence="15">
    <location>
        <begin position="99"/>
        <end position="108"/>
    </location>
</feature>
<keyword evidence="6" id="KW-0378">Hydrolase</keyword>